<feature type="domain" description="BHLH" evidence="7">
    <location>
        <begin position="93"/>
        <end position="146"/>
    </location>
</feature>
<dbReference type="InterPro" id="IPR036638">
    <property type="entry name" value="HLH_DNA-bd_sf"/>
</dbReference>
<dbReference type="GO" id="GO:0000981">
    <property type="term" value="F:DNA-binding transcription factor activity, RNA polymerase II-specific"/>
    <property type="evidence" value="ECO:0007669"/>
    <property type="project" value="TreeGrafter"/>
</dbReference>
<name>A0A7R8V0K8_HERIL</name>
<evidence type="ECO:0000313" key="9">
    <source>
        <dbReference type="Proteomes" id="UP000594454"/>
    </source>
</evidence>
<dbReference type="CDD" id="cd11390">
    <property type="entry name" value="bHLH_TS"/>
    <property type="match status" value="1"/>
</dbReference>
<dbReference type="GO" id="GO:0001707">
    <property type="term" value="P:mesoderm formation"/>
    <property type="evidence" value="ECO:0007669"/>
    <property type="project" value="TreeGrafter"/>
</dbReference>
<keyword evidence="3" id="KW-0238">DNA-binding</keyword>
<dbReference type="OrthoDB" id="9946827at2759"/>
<evidence type="ECO:0000313" key="8">
    <source>
        <dbReference type="EMBL" id="CAD7090626.1"/>
    </source>
</evidence>
<protein>
    <recommendedName>
        <fullName evidence="7">BHLH domain-containing protein</fullName>
    </recommendedName>
</protein>
<gene>
    <name evidence="8" type="ORF">HERILL_LOCUS13094</name>
</gene>
<dbReference type="Proteomes" id="UP000594454">
    <property type="component" value="Chromosome 5"/>
</dbReference>
<dbReference type="PROSITE" id="PS50888">
    <property type="entry name" value="BHLH"/>
    <property type="match status" value="1"/>
</dbReference>
<dbReference type="PANTHER" id="PTHR20937">
    <property type="entry name" value="IP14615P"/>
    <property type="match status" value="1"/>
</dbReference>
<dbReference type="GO" id="GO:0046983">
    <property type="term" value="F:protein dimerization activity"/>
    <property type="evidence" value="ECO:0007669"/>
    <property type="project" value="InterPro"/>
</dbReference>
<dbReference type="InParanoid" id="A0A7R8V0K8"/>
<accession>A0A7R8V0K8</accession>
<evidence type="ECO:0000256" key="5">
    <source>
        <dbReference type="ARBA" id="ARBA00023242"/>
    </source>
</evidence>
<reference evidence="8 9" key="1">
    <citation type="submission" date="2020-11" db="EMBL/GenBank/DDBJ databases">
        <authorList>
            <person name="Wallbank WR R."/>
            <person name="Pardo Diaz C."/>
            <person name="Kozak K."/>
            <person name="Martin S."/>
            <person name="Jiggins C."/>
            <person name="Moest M."/>
            <person name="Warren A I."/>
            <person name="Generalovic N T."/>
            <person name="Byers J.R.P. K."/>
            <person name="Montejo-Kovacevich G."/>
            <person name="Yen C E."/>
        </authorList>
    </citation>
    <scope>NUCLEOTIDE SEQUENCE [LARGE SCALE GENOMIC DNA]</scope>
</reference>
<proteinExistence type="predicted"/>
<evidence type="ECO:0000256" key="3">
    <source>
        <dbReference type="ARBA" id="ARBA00023125"/>
    </source>
</evidence>
<dbReference type="GO" id="GO:0005634">
    <property type="term" value="C:nucleus"/>
    <property type="evidence" value="ECO:0007669"/>
    <property type="project" value="TreeGrafter"/>
</dbReference>
<keyword evidence="2" id="KW-0805">Transcription regulation</keyword>
<feature type="compositionally biased region" description="Low complexity" evidence="6">
    <location>
        <begin position="10"/>
        <end position="23"/>
    </location>
</feature>
<evidence type="ECO:0000259" key="7">
    <source>
        <dbReference type="PROSITE" id="PS50888"/>
    </source>
</evidence>
<evidence type="ECO:0000256" key="1">
    <source>
        <dbReference type="ARBA" id="ARBA00022473"/>
    </source>
</evidence>
<dbReference type="EMBL" id="LR899013">
    <property type="protein sequence ID" value="CAD7090626.1"/>
    <property type="molecule type" value="Genomic_DNA"/>
</dbReference>
<keyword evidence="1" id="KW-0217">Developmental protein</keyword>
<keyword evidence="9" id="KW-1185">Reference proteome</keyword>
<dbReference type="InterPro" id="IPR011598">
    <property type="entry name" value="bHLH_dom"/>
</dbReference>
<dbReference type="Gene3D" id="4.10.280.10">
    <property type="entry name" value="Helix-loop-helix DNA-binding domain"/>
    <property type="match status" value="1"/>
</dbReference>
<organism evidence="8 9">
    <name type="scientific">Hermetia illucens</name>
    <name type="common">Black soldier fly</name>
    <dbReference type="NCBI Taxonomy" id="343691"/>
    <lineage>
        <taxon>Eukaryota</taxon>
        <taxon>Metazoa</taxon>
        <taxon>Ecdysozoa</taxon>
        <taxon>Arthropoda</taxon>
        <taxon>Hexapoda</taxon>
        <taxon>Insecta</taxon>
        <taxon>Pterygota</taxon>
        <taxon>Neoptera</taxon>
        <taxon>Endopterygota</taxon>
        <taxon>Diptera</taxon>
        <taxon>Brachycera</taxon>
        <taxon>Stratiomyomorpha</taxon>
        <taxon>Stratiomyidae</taxon>
        <taxon>Hermetiinae</taxon>
        <taxon>Hermetia</taxon>
    </lineage>
</organism>
<dbReference type="FunFam" id="4.10.280.10:FF:000090">
    <property type="entry name" value="Salivary gland-expressed bHLH"/>
    <property type="match status" value="1"/>
</dbReference>
<dbReference type="InterPro" id="IPR040259">
    <property type="entry name" value="Mesogenin/MesP"/>
</dbReference>
<sequence length="194" mass="22200">MDAEISVVTSGSCSNSDGNGSQQQDDDDRKIILEIGSSSANSFYANQRAPIRWPQLDVAPPAYNPVYPELKEHKIVRVPNLSWKERALQMERDYKKSACDRERTRMRDMNKAFDMLRSKLPVSKPSGKKYSKIECLRIAISYIRHLQAMLDYPPQYTYGESVVHQSGGYIEPNPPPTWPITMLPQPPMNCYYLP</sequence>
<dbReference type="SUPFAM" id="SSF47459">
    <property type="entry name" value="HLH, helix-loop-helix DNA-binding domain"/>
    <property type="match status" value="1"/>
</dbReference>
<evidence type="ECO:0000256" key="6">
    <source>
        <dbReference type="SAM" id="MobiDB-lite"/>
    </source>
</evidence>
<dbReference type="SMART" id="SM00353">
    <property type="entry name" value="HLH"/>
    <property type="match status" value="1"/>
</dbReference>
<dbReference type="GO" id="GO:0000978">
    <property type="term" value="F:RNA polymerase II cis-regulatory region sequence-specific DNA binding"/>
    <property type="evidence" value="ECO:0007669"/>
    <property type="project" value="TreeGrafter"/>
</dbReference>
<keyword evidence="5" id="KW-0539">Nucleus</keyword>
<dbReference type="Pfam" id="PF00010">
    <property type="entry name" value="HLH"/>
    <property type="match status" value="1"/>
</dbReference>
<dbReference type="PANTHER" id="PTHR20937:SF3">
    <property type="entry name" value="IP14615P"/>
    <property type="match status" value="1"/>
</dbReference>
<evidence type="ECO:0000256" key="4">
    <source>
        <dbReference type="ARBA" id="ARBA00023163"/>
    </source>
</evidence>
<evidence type="ECO:0000256" key="2">
    <source>
        <dbReference type="ARBA" id="ARBA00023015"/>
    </source>
</evidence>
<keyword evidence="4" id="KW-0804">Transcription</keyword>
<feature type="region of interest" description="Disordered" evidence="6">
    <location>
        <begin position="1"/>
        <end position="29"/>
    </location>
</feature>
<dbReference type="AlphaFoldDB" id="A0A7R8V0K8"/>